<dbReference type="Pfam" id="PF09826">
    <property type="entry name" value="Beta_propel"/>
    <property type="match status" value="1"/>
</dbReference>
<evidence type="ECO:0000313" key="1">
    <source>
        <dbReference type="EMBL" id="RMB57766.1"/>
    </source>
</evidence>
<evidence type="ECO:0008006" key="3">
    <source>
        <dbReference type="Google" id="ProtNLM"/>
    </source>
</evidence>
<dbReference type="Proteomes" id="UP000275256">
    <property type="component" value="Unassembled WGS sequence"/>
</dbReference>
<gene>
    <name evidence="1" type="ORF">EAX62_14970</name>
</gene>
<protein>
    <recommendedName>
        <fullName evidence="3">Dioxygenase</fullName>
    </recommendedName>
</protein>
<accession>A0A3M0GKC3</accession>
<proteinExistence type="predicted"/>
<keyword evidence="2" id="KW-1185">Reference proteome</keyword>
<dbReference type="EMBL" id="REFW01000005">
    <property type="protein sequence ID" value="RMB57766.1"/>
    <property type="molecule type" value="Genomic_DNA"/>
</dbReference>
<dbReference type="AlphaFoldDB" id="A0A3M0GKC3"/>
<reference evidence="1 2" key="1">
    <citation type="submission" date="2018-10" db="EMBL/GenBank/DDBJ databases">
        <title>Tessaracoccus antarcticuss sp. nov., isolated from sediment.</title>
        <authorList>
            <person name="Zhou L.Y."/>
            <person name="Du Z.J."/>
        </authorList>
    </citation>
    <scope>NUCLEOTIDE SEQUENCE [LARGE SCALE GENOMIC DNA]</scope>
    <source>
        <strain evidence="1 2">JDX10</strain>
    </source>
</reference>
<comment type="caution">
    <text evidence="1">The sequence shown here is derived from an EMBL/GenBank/DDBJ whole genome shotgun (WGS) entry which is preliminary data.</text>
</comment>
<dbReference type="InterPro" id="IPR019198">
    <property type="entry name" value="Beta_propeller_containing"/>
</dbReference>
<name>A0A3M0GKC3_9ACTN</name>
<sequence length="86" mass="9712">MNEQSQSVRFQGPRAYVVSYRQIDPLFTLDLSTPTEPRVMSALKIPGFSTSLHPFDADLYVVAPSGVDIYRTDSLTRIASHHFPDR</sequence>
<organism evidence="1 2">
    <name type="scientific">Tessaracoccus antarcticus</name>
    <dbReference type="NCBI Taxonomy" id="2479848"/>
    <lineage>
        <taxon>Bacteria</taxon>
        <taxon>Bacillati</taxon>
        <taxon>Actinomycetota</taxon>
        <taxon>Actinomycetes</taxon>
        <taxon>Propionibacteriales</taxon>
        <taxon>Propionibacteriaceae</taxon>
        <taxon>Tessaracoccus</taxon>
    </lineage>
</organism>
<evidence type="ECO:0000313" key="2">
    <source>
        <dbReference type="Proteomes" id="UP000275256"/>
    </source>
</evidence>